<protein>
    <submittedName>
        <fullName evidence="1">Uncharacterized protein</fullName>
    </submittedName>
</protein>
<accession>A0AAV3AL85</accession>
<evidence type="ECO:0000313" key="2">
    <source>
        <dbReference type="Proteomes" id="UP001181693"/>
    </source>
</evidence>
<proteinExistence type="predicted"/>
<keyword evidence="2" id="KW-1185">Reference proteome</keyword>
<gene>
    <name evidence="1" type="ORF">GDO54_012762</name>
</gene>
<organism evidence="1 2">
    <name type="scientific">Pyxicephalus adspersus</name>
    <name type="common">African bullfrog</name>
    <dbReference type="NCBI Taxonomy" id="30357"/>
    <lineage>
        <taxon>Eukaryota</taxon>
        <taxon>Metazoa</taxon>
        <taxon>Chordata</taxon>
        <taxon>Craniata</taxon>
        <taxon>Vertebrata</taxon>
        <taxon>Euteleostomi</taxon>
        <taxon>Amphibia</taxon>
        <taxon>Batrachia</taxon>
        <taxon>Anura</taxon>
        <taxon>Neobatrachia</taxon>
        <taxon>Ranoidea</taxon>
        <taxon>Pyxicephalidae</taxon>
        <taxon>Pyxicephalinae</taxon>
        <taxon>Pyxicephalus</taxon>
    </lineage>
</organism>
<reference evidence="1" key="1">
    <citation type="thesis" date="2020" institute="ProQuest LLC" country="789 East Eisenhower Parkway, Ann Arbor, MI, USA">
        <title>Comparative Genomics and Chromosome Evolution.</title>
        <authorList>
            <person name="Mudd A.B."/>
        </authorList>
    </citation>
    <scope>NUCLEOTIDE SEQUENCE</scope>
    <source>
        <strain evidence="1">1538</strain>
        <tissue evidence="1">Blood</tissue>
    </source>
</reference>
<sequence>MWLPKVEPNLQAKMSVYSQFFQTRSVWYLEQYEKYSRTVALQYRTCERIPGNICPHWSCSGMYLQSSIYSKVANNTLERLQGAIFSSVGSSDTILKVFL</sequence>
<dbReference type="Proteomes" id="UP001181693">
    <property type="component" value="Unassembled WGS sequence"/>
</dbReference>
<comment type="caution">
    <text evidence="1">The sequence shown here is derived from an EMBL/GenBank/DDBJ whole genome shotgun (WGS) entry which is preliminary data.</text>
</comment>
<evidence type="ECO:0000313" key="1">
    <source>
        <dbReference type="EMBL" id="DBA25206.1"/>
    </source>
</evidence>
<dbReference type="EMBL" id="DYDO01000005">
    <property type="protein sequence ID" value="DBA25206.1"/>
    <property type="molecule type" value="Genomic_DNA"/>
</dbReference>
<name>A0AAV3AL85_PYXAD</name>
<dbReference type="AlphaFoldDB" id="A0AAV3AL85"/>